<gene>
    <name evidence="2" type="ORF">KME32_34710</name>
</gene>
<dbReference type="EMBL" id="JAHHHN010000061">
    <property type="protein sequence ID" value="MBW4566137.1"/>
    <property type="molecule type" value="Genomic_DNA"/>
</dbReference>
<evidence type="ECO:0000313" key="2">
    <source>
        <dbReference type="EMBL" id="MBW4566137.1"/>
    </source>
</evidence>
<dbReference type="Proteomes" id="UP000715781">
    <property type="component" value="Unassembled WGS sequence"/>
</dbReference>
<evidence type="ECO:0000313" key="3">
    <source>
        <dbReference type="Proteomes" id="UP000715781"/>
    </source>
</evidence>
<proteinExistence type="predicted"/>
<feature type="transmembrane region" description="Helical" evidence="1">
    <location>
        <begin position="40"/>
        <end position="59"/>
    </location>
</feature>
<keyword evidence="1" id="KW-0472">Membrane</keyword>
<dbReference type="AlphaFoldDB" id="A0A951Q6C1"/>
<sequence length="189" mass="21922">MSTTNLFVELVVIGVGAMVWLVLLTLAIFGFQWLQVKVEILVALAIPLLSLIYLLGIIVDRIADSIFEKIWSKQIRKTAYGGTELNFYDDRRLVLSQQNPITERLLYALSRTRICRGWSLNAAVITLTFIILMFSQFRSNSNFWRILVYGSVSFLTLSVICWIAWRMLKYSDYIKTKEYAEFLRSNTQK</sequence>
<feature type="transmembrane region" description="Helical" evidence="1">
    <location>
        <begin position="7"/>
        <end position="34"/>
    </location>
</feature>
<protein>
    <submittedName>
        <fullName evidence="2">Uncharacterized protein</fullName>
    </submittedName>
</protein>
<organism evidence="2 3">
    <name type="scientific">Mojavia pulchra JT2-VF2</name>
    <dbReference type="NCBI Taxonomy" id="287848"/>
    <lineage>
        <taxon>Bacteria</taxon>
        <taxon>Bacillati</taxon>
        <taxon>Cyanobacteriota</taxon>
        <taxon>Cyanophyceae</taxon>
        <taxon>Nostocales</taxon>
        <taxon>Nostocaceae</taxon>
    </lineage>
</organism>
<accession>A0A951Q6C1</accession>
<feature type="transmembrane region" description="Helical" evidence="1">
    <location>
        <begin position="143"/>
        <end position="165"/>
    </location>
</feature>
<reference evidence="2" key="1">
    <citation type="submission" date="2021-05" db="EMBL/GenBank/DDBJ databases">
        <authorList>
            <person name="Pietrasiak N."/>
            <person name="Ward R."/>
            <person name="Stajich J.E."/>
            <person name="Kurbessoian T."/>
        </authorList>
    </citation>
    <scope>NUCLEOTIDE SEQUENCE</scope>
    <source>
        <strain evidence="2">JT2-VF2</strain>
    </source>
</reference>
<keyword evidence="1" id="KW-0812">Transmembrane</keyword>
<feature type="transmembrane region" description="Helical" evidence="1">
    <location>
        <begin position="118"/>
        <end position="137"/>
    </location>
</feature>
<comment type="caution">
    <text evidence="2">The sequence shown here is derived from an EMBL/GenBank/DDBJ whole genome shotgun (WGS) entry which is preliminary data.</text>
</comment>
<keyword evidence="1" id="KW-1133">Transmembrane helix</keyword>
<name>A0A951Q6C1_9NOST</name>
<evidence type="ECO:0000256" key="1">
    <source>
        <dbReference type="SAM" id="Phobius"/>
    </source>
</evidence>
<reference evidence="2" key="2">
    <citation type="journal article" date="2022" name="Microbiol. Resour. Announc.">
        <title>Metagenome Sequencing to Explore Phylogenomics of Terrestrial Cyanobacteria.</title>
        <authorList>
            <person name="Ward R.D."/>
            <person name="Stajich J.E."/>
            <person name="Johansen J.R."/>
            <person name="Huntemann M."/>
            <person name="Clum A."/>
            <person name="Foster B."/>
            <person name="Foster B."/>
            <person name="Roux S."/>
            <person name="Palaniappan K."/>
            <person name="Varghese N."/>
            <person name="Mukherjee S."/>
            <person name="Reddy T.B.K."/>
            <person name="Daum C."/>
            <person name="Copeland A."/>
            <person name="Chen I.A."/>
            <person name="Ivanova N.N."/>
            <person name="Kyrpides N.C."/>
            <person name="Shapiro N."/>
            <person name="Eloe-Fadrosh E.A."/>
            <person name="Pietrasiak N."/>
        </authorList>
    </citation>
    <scope>NUCLEOTIDE SEQUENCE</scope>
    <source>
        <strain evidence="2">JT2-VF2</strain>
    </source>
</reference>